<gene>
    <name evidence="2" type="ORF">TRIUR3_29514</name>
</gene>
<evidence type="ECO:0000256" key="1">
    <source>
        <dbReference type="SAM" id="MobiDB-lite"/>
    </source>
</evidence>
<organism evidence="2">
    <name type="scientific">Triticum urartu</name>
    <name type="common">Red wild einkorn</name>
    <name type="synonym">Crithodium urartu</name>
    <dbReference type="NCBI Taxonomy" id="4572"/>
    <lineage>
        <taxon>Eukaryota</taxon>
        <taxon>Viridiplantae</taxon>
        <taxon>Streptophyta</taxon>
        <taxon>Embryophyta</taxon>
        <taxon>Tracheophyta</taxon>
        <taxon>Spermatophyta</taxon>
        <taxon>Magnoliopsida</taxon>
        <taxon>Liliopsida</taxon>
        <taxon>Poales</taxon>
        <taxon>Poaceae</taxon>
        <taxon>BOP clade</taxon>
        <taxon>Pooideae</taxon>
        <taxon>Triticodae</taxon>
        <taxon>Triticeae</taxon>
        <taxon>Triticinae</taxon>
        <taxon>Triticum</taxon>
    </lineage>
</organism>
<sequence>MGGCPPTTTTSPDRAPSMASSSDNKDDCSRNPLQFLAKSHYPRTTSVDHPKADLNPPQRRHQQIDMFHPSGSKMPHRIPVFDQERSPPPLTTKFHTTHPLTNKAHPAGDPSKYPTSDLVEIKHQMEINALNRLKALALLLRPPPLPSILPPLPLKPQLCMGRRFPAAALAAAVRPYARFSPAASKAAKPPTAPLDTPRNAGPGAAAGASSGRAEVRDVAAACGMQEDDRVPLAEVVLDCTKRWFQDTLKEARAGDAAMQVLVGQMYRSGYGVNKNEHKGTMLVTQIQMMLRKQANNGYFRVMGLLAGFILAVKRAVATECIQKFVYKH</sequence>
<feature type="region of interest" description="Disordered" evidence="1">
    <location>
        <begin position="1"/>
        <end position="59"/>
    </location>
</feature>
<dbReference type="eggNOG" id="ENOG502S1DT">
    <property type="taxonomic scope" value="Eukaryota"/>
</dbReference>
<protein>
    <submittedName>
        <fullName evidence="2">Uncharacterized protein</fullName>
    </submittedName>
</protein>
<reference evidence="2" key="1">
    <citation type="journal article" date="2013" name="Nature">
        <title>Draft genome of the wheat A-genome progenitor Triticum urartu.</title>
        <authorList>
            <person name="Ling H.Q."/>
            <person name="Zhao S."/>
            <person name="Liu D."/>
            <person name="Wang J."/>
            <person name="Sun H."/>
            <person name="Zhang C."/>
            <person name="Fan H."/>
            <person name="Li D."/>
            <person name="Dong L."/>
            <person name="Tao Y."/>
            <person name="Gao C."/>
            <person name="Wu H."/>
            <person name="Li Y."/>
            <person name="Cui Y."/>
            <person name="Guo X."/>
            <person name="Zheng S."/>
            <person name="Wang B."/>
            <person name="Yu K."/>
            <person name="Liang Q."/>
            <person name="Yang W."/>
            <person name="Lou X."/>
            <person name="Chen J."/>
            <person name="Feng M."/>
            <person name="Jian J."/>
            <person name="Zhang X."/>
            <person name="Luo G."/>
            <person name="Jiang Y."/>
            <person name="Liu J."/>
            <person name="Wang Z."/>
            <person name="Sha Y."/>
            <person name="Zhang B."/>
            <person name="Wu H."/>
            <person name="Tang D."/>
            <person name="Shen Q."/>
            <person name="Xue P."/>
            <person name="Zou S."/>
            <person name="Wang X."/>
            <person name="Liu X."/>
            <person name="Wang F."/>
            <person name="Yang Y."/>
            <person name="An X."/>
            <person name="Dong Z."/>
            <person name="Zhang K."/>
            <person name="Zhang X."/>
            <person name="Luo M.C."/>
            <person name="Dvorak J."/>
            <person name="Tong Y."/>
            <person name="Wang J."/>
            <person name="Yang H."/>
            <person name="Li Z."/>
            <person name="Wang D."/>
            <person name="Zhang A."/>
            <person name="Wang J."/>
        </authorList>
    </citation>
    <scope>NUCLEOTIDE SEQUENCE</scope>
</reference>
<name>M7YT71_TRIUA</name>
<accession>M7YT71</accession>
<feature type="region of interest" description="Disordered" evidence="1">
    <location>
        <begin position="181"/>
        <end position="211"/>
    </location>
</feature>
<dbReference type="PANTHER" id="PTHR36792">
    <property type="entry name" value="EXPRESSED PROTEIN"/>
    <property type="match status" value="1"/>
</dbReference>
<feature type="compositionally biased region" description="Low complexity" evidence="1">
    <location>
        <begin position="197"/>
        <end position="211"/>
    </location>
</feature>
<dbReference type="EMBL" id="KD232916">
    <property type="protein sequence ID" value="EMS50296.1"/>
    <property type="molecule type" value="Genomic_DNA"/>
</dbReference>
<dbReference type="STRING" id="4572.M7YT71"/>
<dbReference type="PANTHER" id="PTHR36792:SF5">
    <property type="entry name" value="SEL1 REPEAT PROTEIN"/>
    <property type="match status" value="1"/>
</dbReference>
<proteinExistence type="predicted"/>
<dbReference type="AlphaFoldDB" id="M7YT71"/>
<evidence type="ECO:0000313" key="2">
    <source>
        <dbReference type="EMBL" id="EMS50296.1"/>
    </source>
</evidence>
<feature type="compositionally biased region" description="Polar residues" evidence="1">
    <location>
        <begin position="1"/>
        <end position="22"/>
    </location>
</feature>